<dbReference type="AlphaFoldDB" id="D3AW63"/>
<dbReference type="EMBL" id="ADBJ01000002">
    <property type="protein sequence ID" value="EFA86536.1"/>
    <property type="molecule type" value="Genomic_DNA"/>
</dbReference>
<dbReference type="Gene3D" id="1.25.40.20">
    <property type="entry name" value="Ankyrin repeat-containing domain"/>
    <property type="match status" value="2"/>
</dbReference>
<gene>
    <name evidence="1" type="ORF">PPL_00335</name>
</gene>
<dbReference type="PANTHER" id="PTHR46586:SF3">
    <property type="entry name" value="ANKYRIN REPEAT-CONTAINING PROTEIN"/>
    <property type="match status" value="1"/>
</dbReference>
<dbReference type="GeneID" id="31355869"/>
<organism evidence="1 2">
    <name type="scientific">Heterostelium pallidum (strain ATCC 26659 / Pp 5 / PN500)</name>
    <name type="common">Cellular slime mold</name>
    <name type="synonym">Polysphondylium pallidum</name>
    <dbReference type="NCBI Taxonomy" id="670386"/>
    <lineage>
        <taxon>Eukaryota</taxon>
        <taxon>Amoebozoa</taxon>
        <taxon>Evosea</taxon>
        <taxon>Eumycetozoa</taxon>
        <taxon>Dictyostelia</taxon>
        <taxon>Acytosteliales</taxon>
        <taxon>Acytosteliaceae</taxon>
        <taxon>Heterostelium</taxon>
    </lineage>
</organism>
<dbReference type="PANTHER" id="PTHR46586">
    <property type="entry name" value="ANKYRIN REPEAT-CONTAINING PROTEIN"/>
    <property type="match status" value="1"/>
</dbReference>
<proteinExistence type="predicted"/>
<dbReference type="InterPro" id="IPR036770">
    <property type="entry name" value="Ankyrin_rpt-contain_sf"/>
</dbReference>
<dbReference type="InParanoid" id="D3AW63"/>
<dbReference type="InterPro" id="IPR052050">
    <property type="entry name" value="SecEffector_AnkRepeat"/>
</dbReference>
<reference evidence="1 2" key="1">
    <citation type="journal article" date="2011" name="Genome Res.">
        <title>Phylogeny-wide analysis of social amoeba genomes highlights ancient origins for complex intercellular communication.</title>
        <authorList>
            <person name="Heidel A.J."/>
            <person name="Lawal H.M."/>
            <person name="Felder M."/>
            <person name="Schilde C."/>
            <person name="Helps N.R."/>
            <person name="Tunggal B."/>
            <person name="Rivero F."/>
            <person name="John U."/>
            <person name="Schleicher M."/>
            <person name="Eichinger L."/>
            <person name="Platzer M."/>
            <person name="Noegel A.A."/>
            <person name="Schaap P."/>
            <person name="Gloeckner G."/>
        </authorList>
    </citation>
    <scope>NUCLEOTIDE SEQUENCE [LARGE SCALE GENOMIC DNA]</scope>
    <source>
        <strain evidence="2">ATCC 26659 / Pp 5 / PN500</strain>
    </source>
</reference>
<accession>D3AW63</accession>
<dbReference type="Pfam" id="PF13637">
    <property type="entry name" value="Ank_4"/>
    <property type="match status" value="1"/>
</dbReference>
<evidence type="ECO:0000313" key="2">
    <source>
        <dbReference type="Proteomes" id="UP000001396"/>
    </source>
</evidence>
<sequence length="559" mass="65688">MIFYFERQELEFKSLNYVKIIHKQRSLCGYSWSKLVGHPHLLVQYNYLDQLLTHWFDISYSDPHYHYKRYLVDFDIFWLVETAVIFRRLEIIKYIVEVKQNDLSKHSIALVETAAKHGNMEIIQYIQSKVDPKVPTPYRLLLCNACTTDNLELIQSLSEKVSPSEDYSFGSTLPITNAVKHGNLEIIQWLLPRRLNDKKSHPYNLLAAALINKHYHVADWLHDNGYLFNTVPLGLAFNGLTPSQHLFEWLRKSKIKFEYSGNDLDFAAGGPSLDLVRWIHSNTTCSCSKNAMYNAFYNYRFDVFKWLHENRTEGCKQISGFSRNVPVDQSTPLEMVSWFHHNRSEGFTALAMDSAARFSHDIVKFLHSNRTEGFTGDALLYSIVNNNLETFKFLRENSNSVEIPVYLCDDACGLASLEMIKYLHENCTQPNLWSFRAMDKAVQENRMEVVRFLHENRTEGCSYRALKYSIHFQSLEMVQYLLDNKLVEFNEDIILNEFQKGNPPFRNIEMLNWLIMHPNFNRQKLIDKAVFHFSQGLNCFLKDYDIDIIDYFDIFNIYY</sequence>
<dbReference type="SUPFAM" id="SSF48403">
    <property type="entry name" value="Ankyrin repeat"/>
    <property type="match status" value="1"/>
</dbReference>
<dbReference type="RefSeq" id="XP_020438641.1">
    <property type="nucleotide sequence ID" value="XM_020571367.1"/>
</dbReference>
<dbReference type="InterPro" id="IPR002110">
    <property type="entry name" value="Ankyrin_rpt"/>
</dbReference>
<name>D3AW63_HETP5</name>
<keyword evidence="2" id="KW-1185">Reference proteome</keyword>
<comment type="caution">
    <text evidence="1">The sequence shown here is derived from an EMBL/GenBank/DDBJ whole genome shotgun (WGS) entry which is preliminary data.</text>
</comment>
<evidence type="ECO:0008006" key="3">
    <source>
        <dbReference type="Google" id="ProtNLM"/>
    </source>
</evidence>
<evidence type="ECO:0000313" key="1">
    <source>
        <dbReference type="EMBL" id="EFA86536.1"/>
    </source>
</evidence>
<dbReference type="Proteomes" id="UP000001396">
    <property type="component" value="Unassembled WGS sequence"/>
</dbReference>
<protein>
    <recommendedName>
        <fullName evidence="3">Ankyrin repeat protein</fullName>
    </recommendedName>
</protein>